<dbReference type="PANTHER" id="PTHR45138">
    <property type="entry name" value="REGULATORY COMPONENTS OF SENSORY TRANSDUCTION SYSTEM"/>
    <property type="match status" value="1"/>
</dbReference>
<dbReference type="CDD" id="cd01949">
    <property type="entry name" value="GGDEF"/>
    <property type="match status" value="1"/>
</dbReference>
<dbReference type="Gene3D" id="3.30.70.270">
    <property type="match status" value="1"/>
</dbReference>
<protein>
    <submittedName>
        <fullName evidence="4">GGDEF domain-containing protein</fullName>
    </submittedName>
</protein>
<dbReference type="EMBL" id="JBHMDM010000004">
    <property type="protein sequence ID" value="MFB9376784.1"/>
    <property type="molecule type" value="Genomic_DNA"/>
</dbReference>
<evidence type="ECO:0000313" key="4">
    <source>
        <dbReference type="EMBL" id="MFB9376784.1"/>
    </source>
</evidence>
<dbReference type="PANTHER" id="PTHR45138:SF9">
    <property type="entry name" value="DIGUANYLATE CYCLASE DGCM-RELATED"/>
    <property type="match status" value="1"/>
</dbReference>
<dbReference type="SUPFAM" id="SSF55073">
    <property type="entry name" value="Nucleotide cyclase"/>
    <property type="match status" value="1"/>
</dbReference>
<feature type="transmembrane region" description="Helical" evidence="2">
    <location>
        <begin position="162"/>
        <end position="180"/>
    </location>
</feature>
<feature type="compositionally biased region" description="Basic and acidic residues" evidence="1">
    <location>
        <begin position="112"/>
        <end position="125"/>
    </location>
</feature>
<evidence type="ECO:0000313" key="5">
    <source>
        <dbReference type="Proteomes" id="UP001589748"/>
    </source>
</evidence>
<gene>
    <name evidence="4" type="ORF">ACFFVI_07375</name>
</gene>
<dbReference type="InterPro" id="IPR000160">
    <property type="entry name" value="GGDEF_dom"/>
</dbReference>
<dbReference type="RefSeq" id="WP_380135773.1">
    <property type="nucleotide sequence ID" value="NZ_JBHLUI010000003.1"/>
</dbReference>
<reference evidence="4 5" key="1">
    <citation type="submission" date="2024-09" db="EMBL/GenBank/DDBJ databases">
        <authorList>
            <person name="Sun Q."/>
            <person name="Mori K."/>
        </authorList>
    </citation>
    <scope>NUCLEOTIDE SEQUENCE [LARGE SCALE GENOMIC DNA]</scope>
    <source>
        <strain evidence="4 5">TISTR 1856</strain>
    </source>
</reference>
<keyword evidence="5" id="KW-1185">Reference proteome</keyword>
<evidence type="ECO:0000256" key="2">
    <source>
        <dbReference type="SAM" id="Phobius"/>
    </source>
</evidence>
<dbReference type="NCBIfam" id="TIGR00254">
    <property type="entry name" value="GGDEF"/>
    <property type="match status" value="1"/>
</dbReference>
<sequence>MRLDRRPRRWFPARPGIYQVLVAVVVALGLACAGLILTSPRPAAGNPVDDLAQIFIEDVEHAPTPQQLAERPSLVPLDEQLRIDADKLLDAGVVTSVRITRDGAEVVAPPARARDARTRPRDLPEKTISAPTVDGSPGAVYRIRLTVADPADLASLRWRRPVLQALVAAMLLLMLTGLVLSRRAHARQERLSLVDPLTGVGNRRQLDRLATRLLRDPRPGASRHTLLLLDLDHFKQLNDRFGHAHGDDALRRLADALLRTLRPHDHVVRLGGDEFAVLLCDVPAPPADHALGRQILDRVRARLPDLGVSGGCATWPDEAADLDGLMDRADRAMYADKERRRRTVDVRTAPDRVG</sequence>
<dbReference type="SMART" id="SM00267">
    <property type="entry name" value="GGDEF"/>
    <property type="match status" value="1"/>
</dbReference>
<name>A0ABV5LRT6_9ACTN</name>
<dbReference type="Proteomes" id="UP001589748">
    <property type="component" value="Unassembled WGS sequence"/>
</dbReference>
<dbReference type="PROSITE" id="PS51257">
    <property type="entry name" value="PROKAR_LIPOPROTEIN"/>
    <property type="match status" value="1"/>
</dbReference>
<feature type="domain" description="GGDEF" evidence="3">
    <location>
        <begin position="222"/>
        <end position="349"/>
    </location>
</feature>
<comment type="caution">
    <text evidence="4">The sequence shown here is derived from an EMBL/GenBank/DDBJ whole genome shotgun (WGS) entry which is preliminary data.</text>
</comment>
<keyword evidence="2" id="KW-0812">Transmembrane</keyword>
<proteinExistence type="predicted"/>
<dbReference type="InterPro" id="IPR029787">
    <property type="entry name" value="Nucleotide_cyclase"/>
</dbReference>
<organism evidence="4 5">
    <name type="scientific">Kineococcus gynurae</name>
    <dbReference type="NCBI Taxonomy" id="452979"/>
    <lineage>
        <taxon>Bacteria</taxon>
        <taxon>Bacillati</taxon>
        <taxon>Actinomycetota</taxon>
        <taxon>Actinomycetes</taxon>
        <taxon>Kineosporiales</taxon>
        <taxon>Kineosporiaceae</taxon>
        <taxon>Kineococcus</taxon>
    </lineage>
</organism>
<keyword evidence="2" id="KW-0472">Membrane</keyword>
<evidence type="ECO:0000259" key="3">
    <source>
        <dbReference type="PROSITE" id="PS50887"/>
    </source>
</evidence>
<dbReference type="Pfam" id="PF00990">
    <property type="entry name" value="GGDEF"/>
    <property type="match status" value="1"/>
</dbReference>
<feature type="transmembrane region" description="Helical" evidence="2">
    <location>
        <begin position="20"/>
        <end position="38"/>
    </location>
</feature>
<dbReference type="InterPro" id="IPR043128">
    <property type="entry name" value="Rev_trsase/Diguanyl_cyclase"/>
</dbReference>
<evidence type="ECO:0000256" key="1">
    <source>
        <dbReference type="SAM" id="MobiDB-lite"/>
    </source>
</evidence>
<dbReference type="InterPro" id="IPR050469">
    <property type="entry name" value="Diguanylate_Cyclase"/>
</dbReference>
<keyword evidence="2" id="KW-1133">Transmembrane helix</keyword>
<feature type="region of interest" description="Disordered" evidence="1">
    <location>
        <begin position="109"/>
        <end position="130"/>
    </location>
</feature>
<dbReference type="PROSITE" id="PS50887">
    <property type="entry name" value="GGDEF"/>
    <property type="match status" value="1"/>
</dbReference>
<accession>A0ABV5LRT6</accession>